<evidence type="ECO:0000256" key="1">
    <source>
        <dbReference type="ARBA" id="ARBA00005046"/>
    </source>
</evidence>
<dbReference type="InterPro" id="IPR051920">
    <property type="entry name" value="MPT_Adenylyltrnsfr/MoaC-Rel"/>
</dbReference>
<dbReference type="CDD" id="cd00886">
    <property type="entry name" value="MogA_MoaB"/>
    <property type="match status" value="1"/>
</dbReference>
<dbReference type="InterPro" id="IPR008284">
    <property type="entry name" value="MoCF_biosynth_CS"/>
</dbReference>
<dbReference type="InterPro" id="IPR036425">
    <property type="entry name" value="MoaB/Mog-like_dom_sf"/>
</dbReference>
<evidence type="ECO:0000256" key="2">
    <source>
        <dbReference type="ARBA" id="ARBA00023150"/>
    </source>
</evidence>
<dbReference type="Gene3D" id="3.40.980.10">
    <property type="entry name" value="MoaB/Mog-like domain"/>
    <property type="match status" value="1"/>
</dbReference>
<dbReference type="EMBL" id="DXGC01000039">
    <property type="protein sequence ID" value="HIW90786.1"/>
    <property type="molecule type" value="Genomic_DNA"/>
</dbReference>
<evidence type="ECO:0000313" key="4">
    <source>
        <dbReference type="EMBL" id="HIW90786.1"/>
    </source>
</evidence>
<dbReference type="Proteomes" id="UP000824190">
    <property type="component" value="Unassembled WGS sequence"/>
</dbReference>
<accession>A0A9D1RM06</accession>
<organism evidence="4 5">
    <name type="scientific">Candidatus Corynebacterium avicola</name>
    <dbReference type="NCBI Taxonomy" id="2838527"/>
    <lineage>
        <taxon>Bacteria</taxon>
        <taxon>Bacillati</taxon>
        <taxon>Actinomycetota</taxon>
        <taxon>Actinomycetes</taxon>
        <taxon>Mycobacteriales</taxon>
        <taxon>Corynebacteriaceae</taxon>
        <taxon>Corynebacterium</taxon>
    </lineage>
</organism>
<proteinExistence type="predicted"/>
<dbReference type="AlphaFoldDB" id="A0A9D1RM06"/>
<dbReference type="SUPFAM" id="SSF53218">
    <property type="entry name" value="Molybdenum cofactor biosynthesis proteins"/>
    <property type="match status" value="1"/>
</dbReference>
<dbReference type="PANTHER" id="PTHR43764">
    <property type="entry name" value="MOLYBDENUM COFACTOR BIOSYNTHESIS"/>
    <property type="match status" value="1"/>
</dbReference>
<keyword evidence="2" id="KW-0501">Molybdenum cofactor biosynthesis</keyword>
<evidence type="ECO:0000259" key="3">
    <source>
        <dbReference type="SMART" id="SM00852"/>
    </source>
</evidence>
<gene>
    <name evidence="4" type="ORF">H9870_03865</name>
</gene>
<dbReference type="InterPro" id="IPR001453">
    <property type="entry name" value="MoaB/Mog_dom"/>
</dbReference>
<comment type="caution">
    <text evidence="4">The sequence shown here is derived from an EMBL/GenBank/DDBJ whole genome shotgun (WGS) entry which is preliminary data.</text>
</comment>
<feature type="domain" description="MoaB/Mog" evidence="3">
    <location>
        <begin position="14"/>
        <end position="158"/>
    </location>
</feature>
<dbReference type="PANTHER" id="PTHR43764:SF1">
    <property type="entry name" value="MOLYBDOPTERIN MOLYBDOTRANSFERASE"/>
    <property type="match status" value="1"/>
</dbReference>
<dbReference type="GO" id="GO:0006777">
    <property type="term" value="P:Mo-molybdopterin cofactor biosynthetic process"/>
    <property type="evidence" value="ECO:0007669"/>
    <property type="project" value="UniProtKB-KW"/>
</dbReference>
<reference evidence="4" key="2">
    <citation type="submission" date="2021-04" db="EMBL/GenBank/DDBJ databases">
        <authorList>
            <person name="Gilroy R."/>
        </authorList>
    </citation>
    <scope>NUCLEOTIDE SEQUENCE</scope>
    <source>
        <strain evidence="4">CHK32-1732</strain>
    </source>
</reference>
<name>A0A9D1RM06_9CORY</name>
<dbReference type="PROSITE" id="PS01078">
    <property type="entry name" value="MOCF_BIOSYNTHESIS_1"/>
    <property type="match status" value="1"/>
</dbReference>
<protein>
    <submittedName>
        <fullName evidence="4">MogA/MoaB family molybdenum cofactor biosynthesis protein</fullName>
    </submittedName>
</protein>
<dbReference type="Pfam" id="PF00994">
    <property type="entry name" value="MoCF_biosynth"/>
    <property type="match status" value="1"/>
</dbReference>
<comment type="pathway">
    <text evidence="1">Cofactor biosynthesis; molybdopterin biosynthesis.</text>
</comment>
<dbReference type="SMART" id="SM00852">
    <property type="entry name" value="MoCF_biosynth"/>
    <property type="match status" value="1"/>
</dbReference>
<evidence type="ECO:0000313" key="5">
    <source>
        <dbReference type="Proteomes" id="UP000824190"/>
    </source>
</evidence>
<sequence length="169" mass="17380">MTETNDTTAHTRALVIVASTRAASGDYTDRTGPVLVDWLCTRGLEVDDATVIADADIPTALPELLDDPVLPRIVLTTGGTGISPTDRTVSTVRPLLDHELPGLVAAVWQKGVDAGVPTALLSGGVAGVVGRSFVMTLPGSAGGVKDGIAVLDPVLDHLIAQLEGVSDHE</sequence>
<reference evidence="4" key="1">
    <citation type="journal article" date="2021" name="PeerJ">
        <title>Extensive microbial diversity within the chicken gut microbiome revealed by metagenomics and culture.</title>
        <authorList>
            <person name="Gilroy R."/>
            <person name="Ravi A."/>
            <person name="Getino M."/>
            <person name="Pursley I."/>
            <person name="Horton D.L."/>
            <person name="Alikhan N.F."/>
            <person name="Baker D."/>
            <person name="Gharbi K."/>
            <person name="Hall N."/>
            <person name="Watson M."/>
            <person name="Adriaenssens E.M."/>
            <person name="Foster-Nyarko E."/>
            <person name="Jarju S."/>
            <person name="Secka A."/>
            <person name="Antonio M."/>
            <person name="Oren A."/>
            <person name="Chaudhuri R.R."/>
            <person name="La Ragione R."/>
            <person name="Hildebrand F."/>
            <person name="Pallen M.J."/>
        </authorList>
    </citation>
    <scope>NUCLEOTIDE SEQUENCE</scope>
    <source>
        <strain evidence="4">CHK32-1732</strain>
    </source>
</reference>